<feature type="signal peptide" evidence="4">
    <location>
        <begin position="1"/>
        <end position="36"/>
    </location>
</feature>
<dbReference type="Gene3D" id="3.40.630.10">
    <property type="entry name" value="Zn peptidases"/>
    <property type="match status" value="1"/>
</dbReference>
<keyword evidence="3" id="KW-0378">Hydrolase</keyword>
<evidence type="ECO:0000256" key="3">
    <source>
        <dbReference type="ARBA" id="ARBA00022801"/>
    </source>
</evidence>
<reference evidence="6 7" key="1">
    <citation type="submission" date="2021-03" db="EMBL/GenBank/DDBJ databases">
        <title>Novel species identification of genus Shewanella.</title>
        <authorList>
            <person name="Liu G."/>
            <person name="Zhang Q."/>
        </authorList>
    </citation>
    <scope>NUCLEOTIDE SEQUENCE [LARGE SCALE GENOMIC DNA]</scope>
    <source>
        <strain evidence="6 7">FJAT-51800</strain>
    </source>
</reference>
<proteinExistence type="predicted"/>
<evidence type="ECO:0000259" key="5">
    <source>
        <dbReference type="Pfam" id="PF07687"/>
    </source>
</evidence>
<keyword evidence="7" id="KW-1185">Reference proteome</keyword>
<dbReference type="Gene3D" id="3.30.70.360">
    <property type="match status" value="1"/>
</dbReference>
<dbReference type="InterPro" id="IPR051458">
    <property type="entry name" value="Cyt/Met_Dipeptidase"/>
</dbReference>
<dbReference type="PANTHER" id="PTHR43270:SF4">
    <property type="entry name" value="CARNOSINE DIPEPTIDASE 2, ISOFORM A"/>
    <property type="match status" value="1"/>
</dbReference>
<feature type="domain" description="Peptidase M20 dimerisation" evidence="5">
    <location>
        <begin position="238"/>
        <end position="402"/>
    </location>
</feature>
<evidence type="ECO:0000313" key="7">
    <source>
        <dbReference type="Proteomes" id="UP000662770"/>
    </source>
</evidence>
<dbReference type="PANTHER" id="PTHR43270">
    <property type="entry name" value="BETA-ALA-HIS DIPEPTIDASE"/>
    <property type="match status" value="1"/>
</dbReference>
<dbReference type="SUPFAM" id="SSF53187">
    <property type="entry name" value="Zn-dependent exopeptidases"/>
    <property type="match status" value="1"/>
</dbReference>
<evidence type="ECO:0000313" key="6">
    <source>
        <dbReference type="EMBL" id="QSX34263.1"/>
    </source>
</evidence>
<keyword evidence="4" id="KW-0732">Signal</keyword>
<gene>
    <name evidence="6" type="ORF">JYB87_03155</name>
</gene>
<evidence type="ECO:0000256" key="1">
    <source>
        <dbReference type="ARBA" id="ARBA00022670"/>
    </source>
</evidence>
<dbReference type="EMBL" id="CP071503">
    <property type="protein sequence ID" value="QSX34263.1"/>
    <property type="molecule type" value="Genomic_DNA"/>
</dbReference>
<dbReference type="Pfam" id="PF01546">
    <property type="entry name" value="Peptidase_M20"/>
    <property type="match status" value="1"/>
</dbReference>
<dbReference type="RefSeq" id="WP_207355467.1">
    <property type="nucleotide sequence ID" value="NZ_CP071503.1"/>
</dbReference>
<protein>
    <submittedName>
        <fullName evidence="6">M20/M25/M40 family metallo-hydrolase</fullName>
    </submittedName>
</protein>
<organism evidence="6 7">
    <name type="scientific">Shewanella avicenniae</name>
    <dbReference type="NCBI Taxonomy" id="2814294"/>
    <lineage>
        <taxon>Bacteria</taxon>
        <taxon>Pseudomonadati</taxon>
        <taxon>Pseudomonadota</taxon>
        <taxon>Gammaproteobacteria</taxon>
        <taxon>Alteromonadales</taxon>
        <taxon>Shewanellaceae</taxon>
        <taxon>Shewanella</taxon>
    </lineage>
</organism>
<keyword evidence="2" id="KW-0479">Metal-binding</keyword>
<name>A0ABX7QS30_9GAMM</name>
<feature type="chain" id="PRO_5045816081" evidence="4">
    <location>
        <begin position="37"/>
        <end position="513"/>
    </location>
</feature>
<dbReference type="InterPro" id="IPR002933">
    <property type="entry name" value="Peptidase_M20"/>
</dbReference>
<dbReference type="InterPro" id="IPR011650">
    <property type="entry name" value="Peptidase_M20_dimer"/>
</dbReference>
<dbReference type="Proteomes" id="UP000662770">
    <property type="component" value="Chromosome"/>
</dbReference>
<dbReference type="Pfam" id="PF07687">
    <property type="entry name" value="M20_dimer"/>
    <property type="match status" value="1"/>
</dbReference>
<accession>A0ABX7QS30</accession>
<keyword evidence="1" id="KW-0645">Protease</keyword>
<evidence type="ECO:0000256" key="2">
    <source>
        <dbReference type="ARBA" id="ARBA00022723"/>
    </source>
</evidence>
<evidence type="ECO:0000256" key="4">
    <source>
        <dbReference type="SAM" id="SignalP"/>
    </source>
</evidence>
<sequence>MPHAFPAHHFSLRRFAGMTAVAMGCALSAAISPVSAAEISHDPAMAKVITAQHDEMIGRLRDWIALPTIAAEGLNIQEGAQMMASVLQDAGFQRTKIVPTSGSPSVFGYLDAGAARTISVYFMYDVKQYEAEKWTKPPLAGELVSRDGLGDVMLARGAINTKGPQMAFLAALHAYKKANKLPPVNIALIAEGEEEVGSAHLAEALADAEVKRYLEQSIGMFYCSAAQSLDGFVSVDLGSKGMIEVELTANGANGIGPAHDIHSGYAAVADSPVWHLVKALSSMTNEDGTKVTIDGWYDNVRQPSAREQQLIDLRTQELDEQLMKQDFGIQRWIAGVDYRTALDRMANAPTANIEGIFGGYTGEGGKTILPSAATAKMDFRLVPDQTADEAKTKLKAHLKAHGFGDIEVKVSGGLDPSQTAEDAALTQALLAQLNARGIPYSLDPRNPTSGPTYLFTDKLFSLPFVSVGLGLGGRYHVPDEFYLINSTNPKVAGFDEVTGFYVDLLEDVAKRAL</sequence>